<dbReference type="Proteomes" id="UP000054988">
    <property type="component" value="Unassembled WGS sequence"/>
</dbReference>
<dbReference type="EMBL" id="LATX01002362">
    <property type="protein sequence ID" value="KTB30829.1"/>
    <property type="molecule type" value="Genomic_DNA"/>
</dbReference>
<comment type="similarity">
    <text evidence="6">Belongs to the SIMIBI class G3E GTPase family. ZNG1 subfamily.</text>
</comment>
<evidence type="ECO:0000313" key="11">
    <source>
        <dbReference type="Proteomes" id="UP000054988"/>
    </source>
</evidence>
<accession>A0A0W0F3B6</accession>
<keyword evidence="2" id="KW-0378">Hydrolase</keyword>
<dbReference type="SUPFAM" id="SSF90002">
    <property type="entry name" value="Hypothetical protein YjiA, C-terminal domain"/>
    <property type="match status" value="1"/>
</dbReference>
<dbReference type="Gene3D" id="3.40.50.300">
    <property type="entry name" value="P-loop containing nucleotide triphosphate hydrolases"/>
    <property type="match status" value="1"/>
</dbReference>
<sequence>MDSDDDIPELIYTSGGSSKDKPAARVPLTIICGFLGAGKSTLLKRILTERHGYRIAVIMNEFADTADIEARTINVSSADDPTAENSEEFLELANGCLCCSIKDSGAAAIEKLMQKKGAFDHILLETTGLADPGPIASMFWQNEEYAMGLGSDIILDGVICVVDAVFGPKQMEEDHAGDTIGESLRQVAGSDVILLNKIDLVSEAAVSSFEETIHKINPVAHIYRTVRGEIDLKHIMGISAYTSPPQVKEKLITRGQIIDQNHAHNHDEHDHEHDHDHDHATHYEIRGITSLQVTCPVLSASKLEALDEWIRSVLWENRIPSGTEIPDLQVLRCKGLFVTGDGDQYVLQGVRSMYEINKMSDQTGLGLPDVGKFVLIGKGLSTEVRQSLETLFYS</sequence>
<name>A0A0W0F3B6_MONRR</name>
<feature type="domain" description="CobW C-terminal" evidence="9">
    <location>
        <begin position="328"/>
        <end position="387"/>
    </location>
</feature>
<dbReference type="GO" id="GO:0005525">
    <property type="term" value="F:GTP binding"/>
    <property type="evidence" value="ECO:0007669"/>
    <property type="project" value="UniProtKB-KW"/>
</dbReference>
<dbReference type="InterPro" id="IPR036627">
    <property type="entry name" value="CobW-likC_sf"/>
</dbReference>
<evidence type="ECO:0000256" key="6">
    <source>
        <dbReference type="ARBA" id="ARBA00034320"/>
    </source>
</evidence>
<keyword evidence="1" id="KW-0547">Nucleotide-binding</keyword>
<dbReference type="PANTHER" id="PTHR13748">
    <property type="entry name" value="COBW-RELATED"/>
    <property type="match status" value="1"/>
</dbReference>
<proteinExistence type="inferred from homology"/>
<dbReference type="GO" id="GO:0005737">
    <property type="term" value="C:cytoplasm"/>
    <property type="evidence" value="ECO:0007669"/>
    <property type="project" value="TreeGrafter"/>
</dbReference>
<dbReference type="PANTHER" id="PTHR13748:SF31">
    <property type="entry name" value="ZINC-REGULATED GTPASE METALLOPROTEIN ACTIVATOR 1A-RELATED"/>
    <property type="match status" value="1"/>
</dbReference>
<dbReference type="eggNOG" id="KOG2743">
    <property type="taxonomic scope" value="Eukaryota"/>
</dbReference>
<keyword evidence="4" id="KW-0342">GTP-binding</keyword>
<gene>
    <name evidence="10" type="ORF">WG66_16604</name>
</gene>
<comment type="catalytic activity">
    <reaction evidence="7">
        <text>GTP + H2O = GDP + phosphate + H(+)</text>
        <dbReference type="Rhea" id="RHEA:19669"/>
        <dbReference type="ChEBI" id="CHEBI:15377"/>
        <dbReference type="ChEBI" id="CHEBI:15378"/>
        <dbReference type="ChEBI" id="CHEBI:37565"/>
        <dbReference type="ChEBI" id="CHEBI:43474"/>
        <dbReference type="ChEBI" id="CHEBI:58189"/>
    </reaction>
    <physiologicalReaction direction="left-to-right" evidence="7">
        <dbReference type="Rhea" id="RHEA:19670"/>
    </physiologicalReaction>
</comment>
<evidence type="ECO:0000256" key="2">
    <source>
        <dbReference type="ARBA" id="ARBA00022801"/>
    </source>
</evidence>
<dbReference type="InterPro" id="IPR011629">
    <property type="entry name" value="CobW-like_C"/>
</dbReference>
<comment type="caution">
    <text evidence="10">The sequence shown here is derived from an EMBL/GenBank/DDBJ whole genome shotgun (WGS) entry which is preliminary data.</text>
</comment>
<dbReference type="Pfam" id="PF07683">
    <property type="entry name" value="CobW_C"/>
    <property type="match status" value="1"/>
</dbReference>
<dbReference type="GO" id="GO:0016787">
    <property type="term" value="F:hydrolase activity"/>
    <property type="evidence" value="ECO:0007669"/>
    <property type="project" value="UniProtKB-KW"/>
</dbReference>
<keyword evidence="5" id="KW-0143">Chaperone</keyword>
<evidence type="ECO:0000256" key="4">
    <source>
        <dbReference type="ARBA" id="ARBA00023134"/>
    </source>
</evidence>
<dbReference type="AlphaFoldDB" id="A0A0W0F3B6"/>
<evidence type="ECO:0000256" key="1">
    <source>
        <dbReference type="ARBA" id="ARBA00022741"/>
    </source>
</evidence>
<dbReference type="CDD" id="cd03112">
    <property type="entry name" value="CobW-like"/>
    <property type="match status" value="1"/>
</dbReference>
<dbReference type="SUPFAM" id="SSF52540">
    <property type="entry name" value="P-loop containing nucleoside triphosphate hydrolases"/>
    <property type="match status" value="1"/>
</dbReference>
<evidence type="ECO:0000313" key="10">
    <source>
        <dbReference type="EMBL" id="KTB30829.1"/>
    </source>
</evidence>
<evidence type="ECO:0000256" key="5">
    <source>
        <dbReference type="ARBA" id="ARBA00023186"/>
    </source>
</evidence>
<keyword evidence="3" id="KW-0862">Zinc</keyword>
<dbReference type="InterPro" id="IPR051316">
    <property type="entry name" value="Zinc-reg_GTPase_activator"/>
</dbReference>
<evidence type="ECO:0000256" key="3">
    <source>
        <dbReference type="ARBA" id="ARBA00022833"/>
    </source>
</evidence>
<dbReference type="Gene3D" id="3.30.1220.10">
    <property type="entry name" value="CobW-like, C-terminal domain"/>
    <property type="match status" value="1"/>
</dbReference>
<dbReference type="InterPro" id="IPR027417">
    <property type="entry name" value="P-loop_NTPase"/>
</dbReference>
<reference evidence="10 11" key="1">
    <citation type="submission" date="2015-12" db="EMBL/GenBank/DDBJ databases">
        <title>Draft genome sequence of Moniliophthora roreri, the causal agent of frosty pod rot of cacao.</title>
        <authorList>
            <person name="Aime M.C."/>
            <person name="Diaz-Valderrama J.R."/>
            <person name="Kijpornyongpan T."/>
            <person name="Phillips-Mora W."/>
        </authorList>
    </citation>
    <scope>NUCLEOTIDE SEQUENCE [LARGE SCALE GENOMIC DNA]</scope>
    <source>
        <strain evidence="10 11">MCA 2952</strain>
    </source>
</reference>
<protein>
    <submittedName>
        <fullName evidence="10">Uncharacterized protein</fullName>
    </submittedName>
</protein>
<dbReference type="InterPro" id="IPR003495">
    <property type="entry name" value="CobW/HypB/UreG_nucleotide-bd"/>
</dbReference>
<dbReference type="Pfam" id="PF02492">
    <property type="entry name" value="cobW"/>
    <property type="match status" value="1"/>
</dbReference>
<evidence type="ECO:0000259" key="9">
    <source>
        <dbReference type="Pfam" id="PF07683"/>
    </source>
</evidence>
<evidence type="ECO:0000259" key="8">
    <source>
        <dbReference type="Pfam" id="PF02492"/>
    </source>
</evidence>
<feature type="domain" description="CobW/HypB/UreG nucleotide-binding" evidence="8">
    <location>
        <begin position="27"/>
        <end position="222"/>
    </location>
</feature>
<organism evidence="10 11">
    <name type="scientific">Moniliophthora roreri</name>
    <name type="common">Frosty pod rot fungus</name>
    <name type="synonym">Monilia roreri</name>
    <dbReference type="NCBI Taxonomy" id="221103"/>
    <lineage>
        <taxon>Eukaryota</taxon>
        <taxon>Fungi</taxon>
        <taxon>Dikarya</taxon>
        <taxon>Basidiomycota</taxon>
        <taxon>Agaricomycotina</taxon>
        <taxon>Agaricomycetes</taxon>
        <taxon>Agaricomycetidae</taxon>
        <taxon>Agaricales</taxon>
        <taxon>Marasmiineae</taxon>
        <taxon>Marasmiaceae</taxon>
        <taxon>Moniliophthora</taxon>
    </lineage>
</organism>
<evidence type="ECO:0000256" key="7">
    <source>
        <dbReference type="ARBA" id="ARBA00049117"/>
    </source>
</evidence>